<dbReference type="EMBL" id="CP042817">
    <property type="protein sequence ID" value="QEJ97779.1"/>
    <property type="molecule type" value="Genomic_DNA"/>
</dbReference>
<evidence type="ECO:0008006" key="4">
    <source>
        <dbReference type="Google" id="ProtNLM"/>
    </source>
</evidence>
<name>A0AAE6IT88_TREPH</name>
<dbReference type="Proteomes" id="UP000323594">
    <property type="component" value="Chromosome"/>
</dbReference>
<feature type="chain" id="PRO_5042011368" description="DUF5723 domain-containing protein" evidence="1">
    <location>
        <begin position="19"/>
        <end position="580"/>
    </location>
</feature>
<evidence type="ECO:0000256" key="1">
    <source>
        <dbReference type="SAM" id="SignalP"/>
    </source>
</evidence>
<dbReference type="RefSeq" id="WP_148878830.1">
    <property type="nucleotide sequence ID" value="NZ_CP042813.1"/>
</dbReference>
<organism evidence="2 3">
    <name type="scientific">Treponema phagedenis</name>
    <dbReference type="NCBI Taxonomy" id="162"/>
    <lineage>
        <taxon>Bacteria</taxon>
        <taxon>Pseudomonadati</taxon>
        <taxon>Spirochaetota</taxon>
        <taxon>Spirochaetia</taxon>
        <taxon>Spirochaetales</taxon>
        <taxon>Treponemataceae</taxon>
        <taxon>Treponema</taxon>
    </lineage>
</organism>
<evidence type="ECO:0000313" key="2">
    <source>
        <dbReference type="EMBL" id="QEJ97779.1"/>
    </source>
</evidence>
<proteinExistence type="predicted"/>
<sequence length="580" mass="65159">MKQIVFIFCCLFSFYIWAQENTEDTDAPLSFESFNSEEASAESADTDSQNDDFGFGSFDHQGDSAEDAEKNFKISFGGALYAGGRLFFNDFKKFKDFHPGSLVWGNLHIRAEAPLTQAYFGVDLSDQTLPINLGYKPKIFPPKPQIPNFIEQAYMQLSVGPVVFGGGIKKLTWGRADAMSVLDVINPQDYSDMSVLDFEKLKIARPMFYLTSYLPHDMRLEAVFLPVFEGDRFALTGRWAPVQLTEKTSVESLLSTENLAKIKEIKDQMLNPLNMLPPGLKGLIPESILHDISAPIGNASLPKIETDKIPDIIMDSVFSDLEKKTSTIKYAQGGIRYTATINGAHDLGFQYYYGRWHRPAMKMDIDKINATIKKYTDLLKRVLDPRAKKEEKEKAIEELKTIKFPTDAIGFDYNPYHQIGIDYGTTVGPVNLRAEFAANITYDIKGNDPSVYNPSLAWNFGLDYTTPFGMMLNGTVVENIRLMQKKTNENKFDIEKGTNATNTKIVFVIDQTLLRDSLHLKLNTVVGIEDADFMICPAVSWQFGTLLVDCSLGFFGGKKTGELGQYRGNHYIKASIGYVF</sequence>
<dbReference type="AlphaFoldDB" id="A0AAE6IT88"/>
<gene>
    <name evidence="2" type="ORF">FUT82_07065</name>
</gene>
<keyword evidence="1" id="KW-0732">Signal</keyword>
<accession>A0AAE6IT88</accession>
<evidence type="ECO:0000313" key="3">
    <source>
        <dbReference type="Proteomes" id="UP000323594"/>
    </source>
</evidence>
<feature type="signal peptide" evidence="1">
    <location>
        <begin position="1"/>
        <end position="18"/>
    </location>
</feature>
<protein>
    <recommendedName>
        <fullName evidence="4">DUF5723 domain-containing protein</fullName>
    </recommendedName>
</protein>
<reference evidence="2 3" key="1">
    <citation type="submission" date="2019-08" db="EMBL/GenBank/DDBJ databases">
        <authorList>
            <person name="Kuhnert P."/>
        </authorList>
    </citation>
    <scope>NUCLEOTIDE SEQUENCE [LARGE SCALE GENOMIC DNA]</scope>
    <source>
        <strain evidence="2 3">B36.5</strain>
    </source>
</reference>